<feature type="compositionally biased region" description="Polar residues" evidence="1">
    <location>
        <begin position="39"/>
        <end position="49"/>
    </location>
</feature>
<feature type="region of interest" description="Disordered" evidence="1">
    <location>
        <begin position="25"/>
        <end position="49"/>
    </location>
</feature>
<dbReference type="AlphaFoldDB" id="A0A0E9QTQ1"/>
<reference evidence="2" key="1">
    <citation type="submission" date="2014-11" db="EMBL/GenBank/DDBJ databases">
        <authorList>
            <person name="Amaro Gonzalez C."/>
        </authorList>
    </citation>
    <scope>NUCLEOTIDE SEQUENCE</scope>
</reference>
<evidence type="ECO:0000256" key="1">
    <source>
        <dbReference type="SAM" id="MobiDB-lite"/>
    </source>
</evidence>
<accession>A0A0E9QTQ1</accession>
<organism evidence="2">
    <name type="scientific">Anguilla anguilla</name>
    <name type="common">European freshwater eel</name>
    <name type="synonym">Muraena anguilla</name>
    <dbReference type="NCBI Taxonomy" id="7936"/>
    <lineage>
        <taxon>Eukaryota</taxon>
        <taxon>Metazoa</taxon>
        <taxon>Chordata</taxon>
        <taxon>Craniata</taxon>
        <taxon>Vertebrata</taxon>
        <taxon>Euteleostomi</taxon>
        <taxon>Actinopterygii</taxon>
        <taxon>Neopterygii</taxon>
        <taxon>Teleostei</taxon>
        <taxon>Anguilliformes</taxon>
        <taxon>Anguillidae</taxon>
        <taxon>Anguilla</taxon>
    </lineage>
</organism>
<proteinExistence type="predicted"/>
<evidence type="ECO:0000313" key="2">
    <source>
        <dbReference type="EMBL" id="JAH19655.1"/>
    </source>
</evidence>
<dbReference type="EMBL" id="GBXM01088922">
    <property type="protein sequence ID" value="JAH19655.1"/>
    <property type="molecule type" value="Transcribed_RNA"/>
</dbReference>
<name>A0A0E9QTQ1_ANGAN</name>
<sequence>MDKPPLKISNTRFYGRIVQGVPTPSRVKMWSRNPGHLTASPSQSYLPGD</sequence>
<protein>
    <submittedName>
        <fullName evidence="2">Uncharacterized protein</fullName>
    </submittedName>
</protein>
<reference evidence="2" key="2">
    <citation type="journal article" date="2015" name="Fish Shellfish Immunol.">
        <title>Early steps in the European eel (Anguilla anguilla)-Vibrio vulnificus interaction in the gills: Role of the RtxA13 toxin.</title>
        <authorList>
            <person name="Callol A."/>
            <person name="Pajuelo D."/>
            <person name="Ebbesson L."/>
            <person name="Teles M."/>
            <person name="MacKenzie S."/>
            <person name="Amaro C."/>
        </authorList>
    </citation>
    <scope>NUCLEOTIDE SEQUENCE</scope>
</reference>